<dbReference type="Pfam" id="PF07690">
    <property type="entry name" value="MFS_1"/>
    <property type="match status" value="1"/>
</dbReference>
<dbReference type="OrthoDB" id="6499973at2759"/>
<feature type="transmembrane region" description="Helical" evidence="2">
    <location>
        <begin position="289"/>
        <end position="306"/>
    </location>
</feature>
<dbReference type="GeneID" id="110983260"/>
<dbReference type="Gene3D" id="1.20.1250.20">
    <property type="entry name" value="MFS general substrate transporter like domains"/>
    <property type="match status" value="1"/>
</dbReference>
<comment type="subcellular location">
    <subcellularLocation>
        <location evidence="1">Membrane</location>
        <topology evidence="1">Multi-pass membrane protein</topology>
    </subcellularLocation>
</comment>
<feature type="transmembrane region" description="Helical" evidence="2">
    <location>
        <begin position="379"/>
        <end position="402"/>
    </location>
</feature>
<keyword evidence="2" id="KW-0812">Transmembrane</keyword>
<evidence type="ECO:0000313" key="5">
    <source>
        <dbReference type="RefSeq" id="XP_022098073.1"/>
    </source>
</evidence>
<proteinExistence type="predicted"/>
<keyword evidence="2" id="KW-0472">Membrane</keyword>
<accession>A0A8B7YXL3</accession>
<dbReference type="InterPro" id="IPR036259">
    <property type="entry name" value="MFS_trans_sf"/>
</dbReference>
<feature type="transmembrane region" description="Helical" evidence="2">
    <location>
        <begin position="55"/>
        <end position="77"/>
    </location>
</feature>
<evidence type="ECO:0000256" key="2">
    <source>
        <dbReference type="SAM" id="Phobius"/>
    </source>
</evidence>
<dbReference type="InterPro" id="IPR050327">
    <property type="entry name" value="Proton-linked_MCT"/>
</dbReference>
<sequence length="435" mass="46136">MAVSDGRGGASVMADGGVTGWIAVLTLFTLNMSGIGVTKGFGVLLLTLQDQLASATWILGWIAAMAIATSGISALFSGILKRRFGVGVVVTVCVTKIGVGLIGGSFATTTLQLALFYVLAGLGIGVSNVLAKEAVGRTFNENYATAFGIAKSGTFVGLLVMPPLTQFFLDTYGWRGTLLLLGGLCFNTVAPGAFLATSPQAALHVSEEAGYRRLSDQTGPISSMPRTNFGHFCCTSREILLKDFSLELLIDARFWDLTVVKSSTKFAYGMWVIYFVSAAQSNGFTATEAGWFVSFGGIGGLLAVIAQGPLNDRGVLSSWSLTTTTMVVCSASYCASPLLTSNWAMMTSTLLIGFCFGVVSVQVDVLIRQTFGVELMVGAFGWEKLLSGMFNFMLGFLPGLFYDILGSYVAGFMVVSVVQILPVTLLLHLWYSGKK</sequence>
<feature type="transmembrane region" description="Helical" evidence="2">
    <location>
        <begin position="113"/>
        <end position="131"/>
    </location>
</feature>
<keyword evidence="2" id="KW-1133">Transmembrane helix</keyword>
<gene>
    <name evidence="5" type="primary">LOC110983260</name>
</gene>
<organism evidence="4 5">
    <name type="scientific">Acanthaster planci</name>
    <name type="common">Crown-of-thorns starfish</name>
    <dbReference type="NCBI Taxonomy" id="133434"/>
    <lineage>
        <taxon>Eukaryota</taxon>
        <taxon>Metazoa</taxon>
        <taxon>Echinodermata</taxon>
        <taxon>Eleutherozoa</taxon>
        <taxon>Asterozoa</taxon>
        <taxon>Asteroidea</taxon>
        <taxon>Valvatacea</taxon>
        <taxon>Valvatida</taxon>
        <taxon>Acanthasteridae</taxon>
        <taxon>Acanthaster</taxon>
    </lineage>
</organism>
<dbReference type="PROSITE" id="PS50850">
    <property type="entry name" value="MFS"/>
    <property type="match status" value="1"/>
</dbReference>
<protein>
    <submittedName>
        <fullName evidence="5">Monocarboxylate transporter 12-like</fullName>
    </submittedName>
</protein>
<feature type="transmembrane region" description="Helical" evidence="2">
    <location>
        <begin position="84"/>
        <end position="107"/>
    </location>
</feature>
<dbReference type="Proteomes" id="UP000694845">
    <property type="component" value="Unplaced"/>
</dbReference>
<reference evidence="5" key="1">
    <citation type="submission" date="2025-08" db="UniProtKB">
        <authorList>
            <consortium name="RefSeq"/>
        </authorList>
    </citation>
    <scope>IDENTIFICATION</scope>
</reference>
<evidence type="ECO:0000313" key="4">
    <source>
        <dbReference type="Proteomes" id="UP000694845"/>
    </source>
</evidence>
<evidence type="ECO:0000259" key="3">
    <source>
        <dbReference type="PROSITE" id="PS50850"/>
    </source>
</evidence>
<dbReference type="PANTHER" id="PTHR11360:SF303">
    <property type="entry name" value="MAJOR FACILITATOR SUPERFAMILY (MFS) PROFILE DOMAIN-CONTAINING PROTEIN"/>
    <property type="match status" value="1"/>
</dbReference>
<dbReference type="PANTHER" id="PTHR11360">
    <property type="entry name" value="MONOCARBOXYLATE TRANSPORTER"/>
    <property type="match status" value="1"/>
</dbReference>
<dbReference type="SUPFAM" id="SSF103473">
    <property type="entry name" value="MFS general substrate transporter"/>
    <property type="match status" value="1"/>
</dbReference>
<dbReference type="RefSeq" id="XP_022098073.1">
    <property type="nucleotide sequence ID" value="XM_022242381.1"/>
</dbReference>
<feature type="transmembrane region" description="Helical" evidence="2">
    <location>
        <begin position="143"/>
        <end position="164"/>
    </location>
</feature>
<dbReference type="OMA" id="YPALMAD"/>
<feature type="transmembrane region" description="Helical" evidence="2">
    <location>
        <begin position="345"/>
        <end position="367"/>
    </location>
</feature>
<feature type="transmembrane region" description="Helical" evidence="2">
    <location>
        <begin position="408"/>
        <end position="431"/>
    </location>
</feature>
<name>A0A8B7YXL3_ACAPL</name>
<dbReference type="GO" id="GO:0016020">
    <property type="term" value="C:membrane"/>
    <property type="evidence" value="ECO:0007669"/>
    <property type="project" value="UniProtKB-SubCell"/>
</dbReference>
<dbReference type="KEGG" id="aplc:110983260"/>
<dbReference type="InterPro" id="IPR011701">
    <property type="entry name" value="MFS"/>
</dbReference>
<evidence type="ECO:0000256" key="1">
    <source>
        <dbReference type="ARBA" id="ARBA00004141"/>
    </source>
</evidence>
<feature type="transmembrane region" description="Helical" evidence="2">
    <location>
        <begin position="176"/>
        <end position="196"/>
    </location>
</feature>
<dbReference type="InterPro" id="IPR020846">
    <property type="entry name" value="MFS_dom"/>
</dbReference>
<keyword evidence="4" id="KW-1185">Reference proteome</keyword>
<feature type="transmembrane region" description="Helical" evidence="2">
    <location>
        <begin position="12"/>
        <end position="35"/>
    </location>
</feature>
<dbReference type="GO" id="GO:0008028">
    <property type="term" value="F:monocarboxylic acid transmembrane transporter activity"/>
    <property type="evidence" value="ECO:0007669"/>
    <property type="project" value="TreeGrafter"/>
</dbReference>
<dbReference type="AlphaFoldDB" id="A0A8B7YXL3"/>
<feature type="domain" description="Major facilitator superfamily (MFS) profile" evidence="3">
    <location>
        <begin position="22"/>
        <end position="434"/>
    </location>
</feature>